<keyword evidence="3" id="KW-1185">Reference proteome</keyword>
<organism evidence="2 3">
    <name type="scientific">Prosthecobacter algae</name>
    <dbReference type="NCBI Taxonomy" id="1144682"/>
    <lineage>
        <taxon>Bacteria</taxon>
        <taxon>Pseudomonadati</taxon>
        <taxon>Verrucomicrobiota</taxon>
        <taxon>Verrucomicrobiia</taxon>
        <taxon>Verrucomicrobiales</taxon>
        <taxon>Verrucomicrobiaceae</taxon>
        <taxon>Prosthecobacter</taxon>
    </lineage>
</organism>
<evidence type="ECO:0000256" key="1">
    <source>
        <dbReference type="SAM" id="SignalP"/>
    </source>
</evidence>
<gene>
    <name evidence="2" type="ORF">GCM10023213_44080</name>
</gene>
<protein>
    <submittedName>
        <fullName evidence="2">Uncharacterized protein</fullName>
    </submittedName>
</protein>
<sequence length="190" mass="20896">MKAFALAALLFASTHCVSAQIVDPVAFYRTTTQYPVPSVLLKWQADINGDGKNETFLTRKEYYHEDVAAGQLPAWEVFLAGVAANTFTESTGVQNQGEDAFGPGAVPQIDVKACFVGQINELGQHALVTQQIDSPRAGDPIARIYAYTIEGDHLKRTKLAEYNPTQTNALFDKYLKDDKRTVITPVEVTQ</sequence>
<reference evidence="3" key="1">
    <citation type="journal article" date="2019" name="Int. J. Syst. Evol. Microbiol.">
        <title>The Global Catalogue of Microorganisms (GCM) 10K type strain sequencing project: providing services to taxonomists for standard genome sequencing and annotation.</title>
        <authorList>
            <consortium name="The Broad Institute Genomics Platform"/>
            <consortium name="The Broad Institute Genome Sequencing Center for Infectious Disease"/>
            <person name="Wu L."/>
            <person name="Ma J."/>
        </authorList>
    </citation>
    <scope>NUCLEOTIDE SEQUENCE [LARGE SCALE GENOMIC DNA]</scope>
    <source>
        <strain evidence="3">JCM 18053</strain>
    </source>
</reference>
<comment type="caution">
    <text evidence="2">The sequence shown here is derived from an EMBL/GenBank/DDBJ whole genome shotgun (WGS) entry which is preliminary data.</text>
</comment>
<feature type="chain" id="PRO_5045549649" evidence="1">
    <location>
        <begin position="20"/>
        <end position="190"/>
    </location>
</feature>
<dbReference type="RefSeq" id="WP_345738578.1">
    <property type="nucleotide sequence ID" value="NZ_BAABIA010000011.1"/>
</dbReference>
<accession>A0ABP9PKR0</accession>
<dbReference type="EMBL" id="BAABIA010000011">
    <property type="protein sequence ID" value="GAA5148226.1"/>
    <property type="molecule type" value="Genomic_DNA"/>
</dbReference>
<name>A0ABP9PKR0_9BACT</name>
<evidence type="ECO:0000313" key="2">
    <source>
        <dbReference type="EMBL" id="GAA5148226.1"/>
    </source>
</evidence>
<feature type="signal peptide" evidence="1">
    <location>
        <begin position="1"/>
        <end position="19"/>
    </location>
</feature>
<keyword evidence="1" id="KW-0732">Signal</keyword>
<evidence type="ECO:0000313" key="3">
    <source>
        <dbReference type="Proteomes" id="UP001499852"/>
    </source>
</evidence>
<dbReference type="Proteomes" id="UP001499852">
    <property type="component" value="Unassembled WGS sequence"/>
</dbReference>
<proteinExistence type="predicted"/>